<dbReference type="Proteomes" id="UP001519328">
    <property type="component" value="Unassembled WGS sequence"/>
</dbReference>
<comment type="caution">
    <text evidence="1">The sequence shown here is derived from an EMBL/GenBank/DDBJ whole genome shotgun (WGS) entry which is preliminary data.</text>
</comment>
<name>A0ABS4HJG9_9BACI</name>
<sequence length="109" mass="12362">MSNDRGTIKWASLMLPEHVKLLQDMWQDDYRMTKPVLDSQEIEVLNAQILEAFEYGSTVSVSIYSDGTVFDHIGVIIKLDSQTNNIILQLTDSTQVTIAFNDILSITIR</sequence>
<reference evidence="1 2" key="1">
    <citation type="submission" date="2021-03" db="EMBL/GenBank/DDBJ databases">
        <title>Genomic Encyclopedia of Type Strains, Phase IV (KMG-IV): sequencing the most valuable type-strain genomes for metagenomic binning, comparative biology and taxonomic classification.</title>
        <authorList>
            <person name="Goeker M."/>
        </authorList>
    </citation>
    <scope>NUCLEOTIDE SEQUENCE [LARGE SCALE GENOMIC DNA]</scope>
    <source>
        <strain evidence="1 2">DSM 21085</strain>
    </source>
</reference>
<evidence type="ECO:0000313" key="1">
    <source>
        <dbReference type="EMBL" id="MBP1950759.1"/>
    </source>
</evidence>
<evidence type="ECO:0000313" key="2">
    <source>
        <dbReference type="Proteomes" id="UP001519328"/>
    </source>
</evidence>
<protein>
    <recommendedName>
        <fullName evidence="3">YolD-like family protein</fullName>
    </recommendedName>
</protein>
<keyword evidence="2" id="KW-1185">Reference proteome</keyword>
<dbReference type="InterPro" id="IPR014962">
    <property type="entry name" value="YolD"/>
</dbReference>
<organism evidence="1 2">
    <name type="scientific">Virgibacillus litoralis</name>
    <dbReference type="NCBI Taxonomy" id="578221"/>
    <lineage>
        <taxon>Bacteria</taxon>
        <taxon>Bacillati</taxon>
        <taxon>Bacillota</taxon>
        <taxon>Bacilli</taxon>
        <taxon>Bacillales</taxon>
        <taxon>Bacillaceae</taxon>
        <taxon>Virgibacillus</taxon>
    </lineage>
</organism>
<dbReference type="Pfam" id="PF08863">
    <property type="entry name" value="YolD"/>
    <property type="match status" value="1"/>
</dbReference>
<dbReference type="EMBL" id="JAGGKK010000029">
    <property type="protein sequence ID" value="MBP1950759.1"/>
    <property type="molecule type" value="Genomic_DNA"/>
</dbReference>
<proteinExistence type="predicted"/>
<accession>A0ABS4HJG9</accession>
<evidence type="ECO:0008006" key="3">
    <source>
        <dbReference type="Google" id="ProtNLM"/>
    </source>
</evidence>
<dbReference type="PANTHER" id="PTHR40051:SF1">
    <property type="entry name" value="YOLD-LIKE FAMILY PROTEIN"/>
    <property type="match status" value="1"/>
</dbReference>
<dbReference type="RefSeq" id="WP_209482217.1">
    <property type="nucleotide sequence ID" value="NZ_JAGGKK010000029.1"/>
</dbReference>
<dbReference type="PANTHER" id="PTHR40051">
    <property type="entry name" value="IG HYPOTHETICAL 15966"/>
    <property type="match status" value="1"/>
</dbReference>
<gene>
    <name evidence="1" type="ORF">J2Z82_003731</name>
</gene>